<comment type="caution">
    <text evidence="2">The sequence shown here is derived from an EMBL/GenBank/DDBJ whole genome shotgun (WGS) entry which is preliminary data.</text>
</comment>
<evidence type="ECO:0000256" key="1">
    <source>
        <dbReference type="SAM" id="MobiDB-lite"/>
    </source>
</evidence>
<feature type="region of interest" description="Disordered" evidence="1">
    <location>
        <begin position="37"/>
        <end position="59"/>
    </location>
</feature>
<organism evidence="2 3">
    <name type="scientific">Bonamia ostreae</name>
    <dbReference type="NCBI Taxonomy" id="126728"/>
    <lineage>
        <taxon>Eukaryota</taxon>
        <taxon>Sar</taxon>
        <taxon>Rhizaria</taxon>
        <taxon>Endomyxa</taxon>
        <taxon>Ascetosporea</taxon>
        <taxon>Haplosporida</taxon>
        <taxon>Bonamia</taxon>
    </lineage>
</organism>
<keyword evidence="3" id="KW-1185">Reference proteome</keyword>
<name>A0ABV2AT57_9EUKA</name>
<protein>
    <submittedName>
        <fullName evidence="2">Uncharacterized protein</fullName>
    </submittedName>
</protein>
<accession>A0ABV2AT57</accession>
<dbReference type="EMBL" id="JBDODL010003362">
    <property type="protein sequence ID" value="MES1922664.1"/>
    <property type="molecule type" value="Genomic_DNA"/>
</dbReference>
<feature type="non-terminal residue" evidence="2">
    <location>
        <position position="1"/>
    </location>
</feature>
<sequence>WLSSTQPDPPLHVMLGHKSRFGGGCFKPKDVNLGTMADPSWAHGSQNGSVQPLMGLKGA</sequence>
<evidence type="ECO:0000313" key="2">
    <source>
        <dbReference type="EMBL" id="MES1922664.1"/>
    </source>
</evidence>
<dbReference type="Proteomes" id="UP001439008">
    <property type="component" value="Unassembled WGS sequence"/>
</dbReference>
<proteinExistence type="predicted"/>
<reference evidence="2 3" key="1">
    <citation type="journal article" date="2024" name="BMC Biol.">
        <title>Comparative genomics of Ascetosporea gives new insight into the evolutionary basis for animal parasitism in Rhizaria.</title>
        <authorList>
            <person name="Hiltunen Thoren M."/>
            <person name="Onut-Brannstrom I."/>
            <person name="Alfjorden A."/>
            <person name="Peckova H."/>
            <person name="Swords F."/>
            <person name="Hooper C."/>
            <person name="Holzer A.S."/>
            <person name="Bass D."/>
            <person name="Burki F."/>
        </authorList>
    </citation>
    <scope>NUCLEOTIDE SEQUENCE [LARGE SCALE GENOMIC DNA]</scope>
    <source>
        <strain evidence="2">20-A016</strain>
    </source>
</reference>
<evidence type="ECO:0000313" key="3">
    <source>
        <dbReference type="Proteomes" id="UP001439008"/>
    </source>
</evidence>
<gene>
    <name evidence="2" type="ORF">MHBO_004182</name>
</gene>